<evidence type="ECO:0000313" key="8">
    <source>
        <dbReference type="Proteomes" id="UP000598820"/>
    </source>
</evidence>
<comment type="caution">
    <text evidence="7">The sequence shown here is derived from an EMBL/GenBank/DDBJ whole genome shotgun (WGS) entry which is preliminary data.</text>
</comment>
<organism evidence="7 8">
    <name type="scientific">Spirosoma profusum</name>
    <dbReference type="NCBI Taxonomy" id="2771354"/>
    <lineage>
        <taxon>Bacteria</taxon>
        <taxon>Pseudomonadati</taxon>
        <taxon>Bacteroidota</taxon>
        <taxon>Cytophagia</taxon>
        <taxon>Cytophagales</taxon>
        <taxon>Cytophagaceae</taxon>
        <taxon>Spirosoma</taxon>
    </lineage>
</organism>
<evidence type="ECO:0000256" key="4">
    <source>
        <dbReference type="ARBA" id="ARBA00022839"/>
    </source>
</evidence>
<dbReference type="AlphaFoldDB" id="A0A926Y4G1"/>
<feature type="domain" description="Exonuclease VII large subunit C-terminal" evidence="5">
    <location>
        <begin position="151"/>
        <end position="334"/>
    </location>
</feature>
<dbReference type="InterPro" id="IPR025824">
    <property type="entry name" value="OB-fold_nuc-bd_dom"/>
</dbReference>
<dbReference type="Proteomes" id="UP000598820">
    <property type="component" value="Unassembled WGS sequence"/>
</dbReference>
<keyword evidence="4" id="KW-0269">Exonuclease</keyword>
<dbReference type="InterPro" id="IPR020579">
    <property type="entry name" value="Exonuc_VII_lsu_C"/>
</dbReference>
<proteinExistence type="predicted"/>
<keyword evidence="1" id="KW-0963">Cytoplasm</keyword>
<gene>
    <name evidence="7" type="ORF">IC229_20810</name>
</gene>
<dbReference type="GO" id="GO:0008855">
    <property type="term" value="F:exodeoxyribonuclease VII activity"/>
    <property type="evidence" value="ECO:0007669"/>
    <property type="project" value="InterPro"/>
</dbReference>
<keyword evidence="2" id="KW-0540">Nuclease</keyword>
<feature type="domain" description="OB-fold nucleic acid binding" evidence="6">
    <location>
        <begin position="6"/>
        <end position="114"/>
    </location>
</feature>
<evidence type="ECO:0000259" key="6">
    <source>
        <dbReference type="Pfam" id="PF13742"/>
    </source>
</evidence>
<dbReference type="Pfam" id="PF13742">
    <property type="entry name" value="tRNA_anti_2"/>
    <property type="match status" value="1"/>
</dbReference>
<evidence type="ECO:0000256" key="1">
    <source>
        <dbReference type="ARBA" id="ARBA00022490"/>
    </source>
</evidence>
<evidence type="ECO:0000313" key="7">
    <source>
        <dbReference type="EMBL" id="MBD2703101.1"/>
    </source>
</evidence>
<dbReference type="GO" id="GO:0003676">
    <property type="term" value="F:nucleic acid binding"/>
    <property type="evidence" value="ECO:0007669"/>
    <property type="project" value="InterPro"/>
</dbReference>
<keyword evidence="8" id="KW-1185">Reference proteome</keyword>
<dbReference type="GO" id="GO:0006308">
    <property type="term" value="P:DNA catabolic process"/>
    <property type="evidence" value="ECO:0007669"/>
    <property type="project" value="InterPro"/>
</dbReference>
<accession>A0A926Y4G1</accession>
<reference evidence="7" key="1">
    <citation type="submission" date="2020-09" db="EMBL/GenBank/DDBJ databases">
        <authorList>
            <person name="Kim M.K."/>
        </authorList>
    </citation>
    <scope>NUCLEOTIDE SEQUENCE</scope>
    <source>
        <strain evidence="7">BT702</strain>
    </source>
</reference>
<dbReference type="PANTHER" id="PTHR30008:SF0">
    <property type="entry name" value="EXODEOXYRIBONUCLEASE 7 LARGE SUBUNIT"/>
    <property type="match status" value="1"/>
</dbReference>
<sequence>MTPVRLSDLAFTLEAVIDNAFGQKAVWVIAETSDIKNYPDRGYCFLTLVEREAGASAGGTLAKLEACIWRKNYHTISEFERTTGVAFARNIQLLLLVSVSFNPVYGLRLEILKIDPSYTLGNLERERQAVLDTLLRDHPELIWLEDGQYITANQLLPRPAVMQRIALIAAPNSDGWRDFRHELAQNPFGYDFVVDEYLTQVQGQGAERAICGQLERIALSGIPYDAVVMVRGGGSQLDFGSFDTYLMGQTVAGFPIPILAGIGHERNVSITDLLCHESVKTPTKAAAFLIEQNRQFEANCLLLGDRLRVVAREAMQIAREQVDRETERLRFVTQLYFRECHTSLAEKAVTLRHLDPSNVLRRGYAMVLRNGRILTKTTDIQPNETLQLQMHDGTVEVEVV</sequence>
<evidence type="ECO:0000259" key="5">
    <source>
        <dbReference type="Pfam" id="PF02601"/>
    </source>
</evidence>
<dbReference type="InterPro" id="IPR003753">
    <property type="entry name" value="Exonuc_VII_L"/>
</dbReference>
<evidence type="ECO:0000256" key="3">
    <source>
        <dbReference type="ARBA" id="ARBA00022801"/>
    </source>
</evidence>
<protein>
    <submittedName>
        <fullName evidence="7">Exodeoxyribonuclease VII large subunit</fullName>
    </submittedName>
</protein>
<name>A0A926Y4G1_9BACT</name>
<dbReference type="RefSeq" id="WP_190888946.1">
    <property type="nucleotide sequence ID" value="NZ_JACWZY010000019.1"/>
</dbReference>
<dbReference type="EMBL" id="JACWZY010000019">
    <property type="protein sequence ID" value="MBD2703101.1"/>
    <property type="molecule type" value="Genomic_DNA"/>
</dbReference>
<dbReference type="GO" id="GO:0009318">
    <property type="term" value="C:exodeoxyribonuclease VII complex"/>
    <property type="evidence" value="ECO:0007669"/>
    <property type="project" value="InterPro"/>
</dbReference>
<dbReference type="PANTHER" id="PTHR30008">
    <property type="entry name" value="EXODEOXYRIBONUCLEASE 7 LARGE SUBUNIT"/>
    <property type="match status" value="1"/>
</dbReference>
<keyword evidence="3" id="KW-0378">Hydrolase</keyword>
<dbReference type="Pfam" id="PF02601">
    <property type="entry name" value="Exonuc_VII_L"/>
    <property type="match status" value="1"/>
</dbReference>
<evidence type="ECO:0000256" key="2">
    <source>
        <dbReference type="ARBA" id="ARBA00022722"/>
    </source>
</evidence>